<reference evidence="3 4" key="1">
    <citation type="submission" date="2024-09" db="EMBL/GenBank/DDBJ databases">
        <title>A chromosome-level genome assembly of Gray's grenadier anchovy, Coilia grayii.</title>
        <authorList>
            <person name="Fu Z."/>
        </authorList>
    </citation>
    <scope>NUCLEOTIDE SEQUENCE [LARGE SCALE GENOMIC DNA]</scope>
    <source>
        <strain evidence="3">G4</strain>
        <tissue evidence="3">Muscle</tissue>
    </source>
</reference>
<dbReference type="EMBL" id="JBHFQA010000020">
    <property type="protein sequence ID" value="KAL2081367.1"/>
    <property type="molecule type" value="Genomic_DNA"/>
</dbReference>
<evidence type="ECO:0000313" key="3">
    <source>
        <dbReference type="EMBL" id="KAL2081367.1"/>
    </source>
</evidence>
<feature type="domain" description="NXPE C-terminal" evidence="2">
    <location>
        <begin position="339"/>
        <end position="566"/>
    </location>
</feature>
<dbReference type="InterPro" id="IPR057106">
    <property type="entry name" value="NXPE4_C"/>
</dbReference>
<dbReference type="GO" id="GO:0007399">
    <property type="term" value="P:nervous system development"/>
    <property type="evidence" value="ECO:0007669"/>
    <property type="project" value="UniProtKB-ARBA"/>
</dbReference>
<dbReference type="PANTHER" id="PTHR16165">
    <property type="entry name" value="NXPE FAMILY MEMBER"/>
    <property type="match status" value="1"/>
</dbReference>
<comment type="similarity">
    <text evidence="1">Belongs to the NXPE family.</text>
</comment>
<dbReference type="SUPFAM" id="SSF81296">
    <property type="entry name" value="E set domains"/>
    <property type="match status" value="1"/>
</dbReference>
<dbReference type="AlphaFoldDB" id="A0ABD1J2I1"/>
<evidence type="ECO:0000259" key="2">
    <source>
        <dbReference type="Pfam" id="PF24536"/>
    </source>
</evidence>
<dbReference type="Pfam" id="PF06312">
    <property type="entry name" value="Neurexophilin"/>
    <property type="match status" value="1"/>
</dbReference>
<dbReference type="InterPro" id="IPR026845">
    <property type="entry name" value="NXPH/NXPE"/>
</dbReference>
<keyword evidence="4" id="KW-1185">Reference proteome</keyword>
<comment type="caution">
    <text evidence="3">The sequence shown here is derived from an EMBL/GenBank/DDBJ whole genome shotgun (WGS) entry which is preliminary data.</text>
</comment>
<dbReference type="Pfam" id="PF24536">
    <property type="entry name" value="NXPE4_C"/>
    <property type="match status" value="1"/>
</dbReference>
<dbReference type="InterPro" id="IPR014756">
    <property type="entry name" value="Ig_E-set"/>
</dbReference>
<sequence>MGGNLSKYAPIFLVLALSGILFLLRNIHTLERWNCQSVSSLYQLRSSISSVLKPAGQFLALDHNQTFCLHLGQEPSSEEAHEERYLLDSIAWPGASRRGVPVRKSSDPAHSYFVIQPPGSGQATWRVGGKLEVLVHMQNFLGQPKRYGGDFLLARIRSPEIGAGASGRVVDRRNGMYAVELPLLWSGQAQVEVTLVHSSEAVGVLKRLREERPDRVYFKSLFRSGFLSETTVCNLCLPAGPKQAALCNYTDSHTGEPWYCYKPRLLDCDTRVNHAKGGYKKNLLTTTESLLFASFAIKAPVQALGMDNITILPAIKGLSLMHRDQVKFMPPGYYYQGSWRPLSGMPIQQFNDSSAITQCLSGKLFYMYGDSTVRQWFEYLNAFVPELKEFNLYSPKNVGPYMAVDSVNNILLTYRCHGPPIRFSTVSSNELRYIANELDGLTGGRDTIVAISIWSHFSTFPLEVYLRRLRHIRRAIARLLDRAPGTLVVVRTANPQKLDPEVSLYNSDWFSVQLDAVLRAMFRSMRGVLLLDAWDMTLAHPTQPHLLHPAPDIVKNMIDLILSHVCPDKQEKKS</sequence>
<protein>
    <recommendedName>
        <fullName evidence="2">NXPE C-terminal domain-containing protein</fullName>
    </recommendedName>
</protein>
<dbReference type="PANTHER" id="PTHR16165:SF9">
    <property type="entry name" value="NXPE FAMILY MEMBER 3"/>
    <property type="match status" value="1"/>
</dbReference>
<accession>A0ABD1J2I1</accession>
<dbReference type="Proteomes" id="UP001591681">
    <property type="component" value="Unassembled WGS sequence"/>
</dbReference>
<gene>
    <name evidence="3" type="ORF">ACEWY4_023220</name>
</gene>
<organism evidence="3 4">
    <name type="scientific">Coilia grayii</name>
    <name type="common">Gray's grenadier anchovy</name>
    <dbReference type="NCBI Taxonomy" id="363190"/>
    <lineage>
        <taxon>Eukaryota</taxon>
        <taxon>Metazoa</taxon>
        <taxon>Chordata</taxon>
        <taxon>Craniata</taxon>
        <taxon>Vertebrata</taxon>
        <taxon>Euteleostomi</taxon>
        <taxon>Actinopterygii</taxon>
        <taxon>Neopterygii</taxon>
        <taxon>Teleostei</taxon>
        <taxon>Clupei</taxon>
        <taxon>Clupeiformes</taxon>
        <taxon>Clupeoidei</taxon>
        <taxon>Engraulidae</taxon>
        <taxon>Coilinae</taxon>
        <taxon>Coilia</taxon>
    </lineage>
</organism>
<proteinExistence type="inferred from homology"/>
<evidence type="ECO:0000313" key="4">
    <source>
        <dbReference type="Proteomes" id="UP001591681"/>
    </source>
</evidence>
<evidence type="ECO:0000256" key="1">
    <source>
        <dbReference type="ARBA" id="ARBA00005431"/>
    </source>
</evidence>
<name>A0ABD1J2I1_9TELE</name>